<evidence type="ECO:0000256" key="9">
    <source>
        <dbReference type="SAM" id="MobiDB-lite"/>
    </source>
</evidence>
<dbReference type="PROSITE" id="PS00135">
    <property type="entry name" value="TRYPSIN_SER"/>
    <property type="match status" value="1"/>
</dbReference>
<evidence type="ECO:0000256" key="4">
    <source>
        <dbReference type="ARBA" id="ARBA00022801"/>
    </source>
</evidence>
<dbReference type="GO" id="GO:0006508">
    <property type="term" value="P:proteolysis"/>
    <property type="evidence" value="ECO:0007669"/>
    <property type="project" value="UniProtKB-KW"/>
</dbReference>
<keyword evidence="2 8" id="KW-0645">Protease</keyword>
<dbReference type="CDD" id="cd00190">
    <property type="entry name" value="Tryp_SPc"/>
    <property type="match status" value="1"/>
</dbReference>
<dbReference type="PANTHER" id="PTHR24276:SF96">
    <property type="entry name" value="PEPTIDASE S1 DOMAIN-CONTAINING PROTEIN"/>
    <property type="match status" value="1"/>
</dbReference>
<dbReference type="InterPro" id="IPR043504">
    <property type="entry name" value="Peptidase_S1_PA_chymotrypsin"/>
</dbReference>
<evidence type="ECO:0000313" key="13">
    <source>
        <dbReference type="Proteomes" id="UP000075920"/>
    </source>
</evidence>
<dbReference type="Gene3D" id="2.40.10.10">
    <property type="entry name" value="Trypsin-like serine proteases"/>
    <property type="match status" value="2"/>
</dbReference>
<evidence type="ECO:0000256" key="8">
    <source>
        <dbReference type="RuleBase" id="RU363034"/>
    </source>
</evidence>
<keyword evidence="13" id="KW-1185">Reference proteome</keyword>
<evidence type="ECO:0000259" key="11">
    <source>
        <dbReference type="PROSITE" id="PS50240"/>
    </source>
</evidence>
<keyword evidence="10" id="KW-0472">Membrane</keyword>
<dbReference type="SMART" id="SM00020">
    <property type="entry name" value="Tryp_SPc"/>
    <property type="match status" value="1"/>
</dbReference>
<feature type="compositionally biased region" description="Polar residues" evidence="9">
    <location>
        <begin position="324"/>
        <end position="334"/>
    </location>
</feature>
<evidence type="ECO:0000256" key="3">
    <source>
        <dbReference type="ARBA" id="ARBA00022757"/>
    </source>
</evidence>
<dbReference type="SUPFAM" id="SSF50494">
    <property type="entry name" value="Trypsin-like serine proteases"/>
    <property type="match status" value="1"/>
</dbReference>
<feature type="transmembrane region" description="Helical" evidence="10">
    <location>
        <begin position="15"/>
        <end position="37"/>
    </location>
</feature>
<dbReference type="GO" id="GO:0007586">
    <property type="term" value="P:digestion"/>
    <property type="evidence" value="ECO:0007669"/>
    <property type="project" value="UniProtKB-KW"/>
</dbReference>
<dbReference type="AlphaFoldDB" id="A0A182VWV3"/>
<protein>
    <recommendedName>
        <fullName evidence="11">Peptidase S1 domain-containing protein</fullName>
    </recommendedName>
</protein>
<keyword evidence="10" id="KW-0812">Transmembrane</keyword>
<dbReference type="GO" id="GO:0005576">
    <property type="term" value="C:extracellular region"/>
    <property type="evidence" value="ECO:0007669"/>
    <property type="project" value="UniProtKB-SubCell"/>
</dbReference>
<dbReference type="PROSITE" id="PS50240">
    <property type="entry name" value="TRYPSIN_DOM"/>
    <property type="match status" value="1"/>
</dbReference>
<accession>A0A182VWV3</accession>
<dbReference type="STRING" id="112268.A0A182VWV3"/>
<keyword evidence="5 8" id="KW-0720">Serine protease</keyword>
<proteinExistence type="inferred from homology"/>
<reference evidence="12" key="2">
    <citation type="submission" date="2020-05" db="UniProtKB">
        <authorList>
            <consortium name="EnsemblMetazoa"/>
        </authorList>
    </citation>
    <scope>IDENTIFICATION</scope>
    <source>
        <strain evidence="12">MINIMUS1</strain>
    </source>
</reference>
<feature type="domain" description="Peptidase S1" evidence="11">
    <location>
        <begin position="82"/>
        <end position="315"/>
    </location>
</feature>
<evidence type="ECO:0000256" key="5">
    <source>
        <dbReference type="ARBA" id="ARBA00022825"/>
    </source>
</evidence>
<evidence type="ECO:0000313" key="12">
    <source>
        <dbReference type="EnsemblMetazoa" id="AMIN002552-PA"/>
    </source>
</evidence>
<evidence type="ECO:0000256" key="6">
    <source>
        <dbReference type="ARBA" id="ARBA00023157"/>
    </source>
</evidence>
<dbReference type="InterPro" id="IPR001254">
    <property type="entry name" value="Trypsin_dom"/>
</dbReference>
<dbReference type="InterPro" id="IPR009003">
    <property type="entry name" value="Peptidase_S1_PA"/>
</dbReference>
<dbReference type="Proteomes" id="UP000075920">
    <property type="component" value="Unassembled WGS sequence"/>
</dbReference>
<dbReference type="EnsemblMetazoa" id="AMIN002552-RA">
    <property type="protein sequence ID" value="AMIN002552-PA"/>
    <property type="gene ID" value="AMIN002552"/>
</dbReference>
<evidence type="ECO:0000256" key="10">
    <source>
        <dbReference type="SAM" id="Phobius"/>
    </source>
</evidence>
<reference evidence="13" key="1">
    <citation type="submission" date="2013-03" db="EMBL/GenBank/DDBJ databases">
        <title>The Genome Sequence of Anopheles minimus MINIMUS1.</title>
        <authorList>
            <consortium name="The Broad Institute Genomics Platform"/>
            <person name="Neafsey D.E."/>
            <person name="Walton C."/>
            <person name="Walker B."/>
            <person name="Young S.K."/>
            <person name="Zeng Q."/>
            <person name="Gargeya S."/>
            <person name="Fitzgerald M."/>
            <person name="Haas B."/>
            <person name="Abouelleil A."/>
            <person name="Allen A.W."/>
            <person name="Alvarado L."/>
            <person name="Arachchi H.M."/>
            <person name="Berlin A.M."/>
            <person name="Chapman S.B."/>
            <person name="Gainer-Dewar J."/>
            <person name="Goldberg J."/>
            <person name="Griggs A."/>
            <person name="Gujja S."/>
            <person name="Hansen M."/>
            <person name="Howarth C."/>
            <person name="Imamovic A."/>
            <person name="Ireland A."/>
            <person name="Larimer J."/>
            <person name="McCowan C."/>
            <person name="Murphy C."/>
            <person name="Pearson M."/>
            <person name="Poon T.W."/>
            <person name="Priest M."/>
            <person name="Roberts A."/>
            <person name="Saif S."/>
            <person name="Shea T."/>
            <person name="Sisk P."/>
            <person name="Sykes S."/>
            <person name="Wortman J."/>
            <person name="Nusbaum C."/>
            <person name="Birren B."/>
        </authorList>
    </citation>
    <scope>NUCLEOTIDE SEQUENCE [LARGE SCALE GENOMIC DNA]</scope>
    <source>
        <strain evidence="13">MINIMUS1</strain>
    </source>
</reference>
<keyword evidence="6" id="KW-1015">Disulfide bond</keyword>
<evidence type="ECO:0000256" key="1">
    <source>
        <dbReference type="ARBA" id="ARBA00004239"/>
    </source>
</evidence>
<sequence length="334" mass="36495">IAFVSIESEGETALFTYRCFLFLFWGLLWQVVSFLFVRYSALKRDKAGASCSFNMISLGCISAWVILLTVGCSITHADDSKIVGGTTANERIPYQISLQVLVSSLFGFGPKRWMHNCGGSIVNEYYVVTAAHCLDGMNVSRMSIVAGTNDLSNDSSKGTRYFVESYLIHPDYIELNRSDIGVMRVKEPFTFNENVQPIRYSSDFVDGGVMCLLTGWGYTMPIRIGSTPKNLQEAELTTITNDQCRERGMPVNPTEICTFTRVGQGACGGDSGGPLVCNNQLSGVVSYGTRYCGIGVPDVYTRVSEFDSWIQENTQTGGGGGGDESSTSEEPQPT</sequence>
<name>A0A182VWV3_9DIPT</name>
<dbReference type="InterPro" id="IPR018114">
    <property type="entry name" value="TRYPSIN_HIS"/>
</dbReference>
<dbReference type="VEuPathDB" id="VectorBase:AMIN002552"/>
<dbReference type="PANTHER" id="PTHR24276">
    <property type="entry name" value="POLYSERASE-RELATED"/>
    <property type="match status" value="1"/>
</dbReference>
<dbReference type="PROSITE" id="PS00134">
    <property type="entry name" value="TRYPSIN_HIS"/>
    <property type="match status" value="1"/>
</dbReference>
<dbReference type="InterPro" id="IPR033116">
    <property type="entry name" value="TRYPSIN_SER"/>
</dbReference>
<dbReference type="InterPro" id="IPR001314">
    <property type="entry name" value="Peptidase_S1A"/>
</dbReference>
<keyword evidence="4 8" id="KW-0378">Hydrolase</keyword>
<dbReference type="GO" id="GO:0004252">
    <property type="term" value="F:serine-type endopeptidase activity"/>
    <property type="evidence" value="ECO:0007669"/>
    <property type="project" value="InterPro"/>
</dbReference>
<evidence type="ECO:0000256" key="2">
    <source>
        <dbReference type="ARBA" id="ARBA00022670"/>
    </source>
</evidence>
<comment type="subcellular location">
    <subcellularLocation>
        <location evidence="1">Secreted</location>
        <location evidence="1">Extracellular space</location>
    </subcellularLocation>
</comment>
<comment type="similarity">
    <text evidence="7">Belongs to the peptidase S1 family. CLIP subfamily.</text>
</comment>
<organism evidence="12 13">
    <name type="scientific">Anopheles minimus</name>
    <dbReference type="NCBI Taxonomy" id="112268"/>
    <lineage>
        <taxon>Eukaryota</taxon>
        <taxon>Metazoa</taxon>
        <taxon>Ecdysozoa</taxon>
        <taxon>Arthropoda</taxon>
        <taxon>Hexapoda</taxon>
        <taxon>Insecta</taxon>
        <taxon>Pterygota</taxon>
        <taxon>Neoptera</taxon>
        <taxon>Endopterygota</taxon>
        <taxon>Diptera</taxon>
        <taxon>Nematocera</taxon>
        <taxon>Culicoidea</taxon>
        <taxon>Culicidae</taxon>
        <taxon>Anophelinae</taxon>
        <taxon>Anopheles</taxon>
    </lineage>
</organism>
<dbReference type="Pfam" id="PF00089">
    <property type="entry name" value="Trypsin"/>
    <property type="match status" value="1"/>
</dbReference>
<keyword evidence="10" id="KW-1133">Transmembrane helix</keyword>
<feature type="transmembrane region" description="Helical" evidence="10">
    <location>
        <begin position="49"/>
        <end position="71"/>
    </location>
</feature>
<dbReference type="InterPro" id="IPR050430">
    <property type="entry name" value="Peptidase_S1"/>
</dbReference>
<evidence type="ECO:0000256" key="7">
    <source>
        <dbReference type="ARBA" id="ARBA00024195"/>
    </source>
</evidence>
<keyword evidence="3" id="KW-0222">Digestion</keyword>
<dbReference type="PRINTS" id="PR00722">
    <property type="entry name" value="CHYMOTRYPSIN"/>
</dbReference>
<feature type="region of interest" description="Disordered" evidence="9">
    <location>
        <begin position="312"/>
        <end position="334"/>
    </location>
</feature>
<dbReference type="FunFam" id="2.40.10.10:FF:000036">
    <property type="entry name" value="Trypsin beta"/>
    <property type="match status" value="1"/>
</dbReference>